<evidence type="ECO:0000256" key="2">
    <source>
        <dbReference type="ARBA" id="ARBA00022448"/>
    </source>
</evidence>
<evidence type="ECO:0000313" key="6">
    <source>
        <dbReference type="Proteomes" id="UP000279833"/>
    </source>
</evidence>
<dbReference type="GO" id="GO:0006882">
    <property type="term" value="P:intracellular zinc ion homeostasis"/>
    <property type="evidence" value="ECO:0007669"/>
    <property type="project" value="InterPro"/>
</dbReference>
<evidence type="ECO:0000313" key="5">
    <source>
        <dbReference type="EMBL" id="VDP74842.1"/>
    </source>
</evidence>
<proteinExistence type="inferred from homology"/>
<accession>A0A183L1Q1</accession>
<evidence type="ECO:0000256" key="4">
    <source>
        <dbReference type="ARBA" id="ARBA00023065"/>
    </source>
</evidence>
<evidence type="ECO:0000313" key="7">
    <source>
        <dbReference type="WBParaSite" id="SCUD_0002125401-mRNA-1"/>
    </source>
</evidence>
<keyword evidence="6" id="KW-1185">Reference proteome</keyword>
<dbReference type="GO" id="GO:0005794">
    <property type="term" value="C:Golgi apparatus"/>
    <property type="evidence" value="ECO:0007669"/>
    <property type="project" value="TreeGrafter"/>
</dbReference>
<dbReference type="PANTHER" id="PTHR45755:SF4">
    <property type="entry name" value="ZINC TRANSPORTER 7"/>
    <property type="match status" value="1"/>
</dbReference>
<keyword evidence="3" id="KW-0864">Zinc transport</keyword>
<dbReference type="AlphaFoldDB" id="A0A183L1Q1"/>
<keyword evidence="4" id="KW-0406">Ion transport</keyword>
<name>A0A183L1Q1_9TREM</name>
<gene>
    <name evidence="5" type="ORF">SCUD_LOCUS21251</name>
</gene>
<sequence>MFIACVIGYSAMPLLNDTLCLLTLKVPHEFHSQLMVKKILQVDEVVSVSNPFIWTHMHKSVCVCVTVRIQSSASEQVLLRKVVSNAFIYLELIFLVT</sequence>
<dbReference type="STRING" id="6186.A0A183L1Q1"/>
<dbReference type="InterPro" id="IPR045316">
    <property type="entry name" value="Msc2-like"/>
</dbReference>
<comment type="similarity">
    <text evidence="1">Belongs to the cation diffusion facilitator (CDF) transporter (TC 2.A.4) family. SLC30A subfamily.</text>
</comment>
<evidence type="ECO:0000256" key="1">
    <source>
        <dbReference type="ARBA" id="ARBA00008873"/>
    </source>
</evidence>
<reference evidence="5 6" key="2">
    <citation type="submission" date="2018-11" db="EMBL/GenBank/DDBJ databases">
        <authorList>
            <consortium name="Pathogen Informatics"/>
        </authorList>
    </citation>
    <scope>NUCLEOTIDE SEQUENCE [LARGE SCALE GENOMIC DNA]</scope>
    <source>
        <strain evidence="5">Dakar</strain>
        <strain evidence="6">Dakar, Senegal</strain>
    </source>
</reference>
<keyword evidence="2" id="KW-0813">Transport</keyword>
<protein>
    <submittedName>
        <fullName evidence="7">Secreted protein</fullName>
    </submittedName>
</protein>
<dbReference type="GO" id="GO:0005385">
    <property type="term" value="F:zinc ion transmembrane transporter activity"/>
    <property type="evidence" value="ECO:0007669"/>
    <property type="project" value="InterPro"/>
</dbReference>
<organism evidence="7">
    <name type="scientific">Schistosoma curassoni</name>
    <dbReference type="NCBI Taxonomy" id="6186"/>
    <lineage>
        <taxon>Eukaryota</taxon>
        <taxon>Metazoa</taxon>
        <taxon>Spiralia</taxon>
        <taxon>Lophotrochozoa</taxon>
        <taxon>Platyhelminthes</taxon>
        <taxon>Trematoda</taxon>
        <taxon>Digenea</taxon>
        <taxon>Strigeidida</taxon>
        <taxon>Schistosomatoidea</taxon>
        <taxon>Schistosomatidae</taxon>
        <taxon>Schistosoma</taxon>
    </lineage>
</organism>
<dbReference type="Proteomes" id="UP000279833">
    <property type="component" value="Unassembled WGS sequence"/>
</dbReference>
<dbReference type="WBParaSite" id="SCUD_0002125401-mRNA-1">
    <property type="protein sequence ID" value="SCUD_0002125401-mRNA-1"/>
    <property type="gene ID" value="SCUD_0002125401"/>
</dbReference>
<keyword evidence="3" id="KW-0862">Zinc</keyword>
<reference evidence="7" key="1">
    <citation type="submission" date="2016-06" db="UniProtKB">
        <authorList>
            <consortium name="WormBaseParasite"/>
        </authorList>
    </citation>
    <scope>IDENTIFICATION</scope>
</reference>
<dbReference type="EMBL" id="UZAK01046124">
    <property type="protein sequence ID" value="VDP74842.1"/>
    <property type="molecule type" value="Genomic_DNA"/>
</dbReference>
<dbReference type="PANTHER" id="PTHR45755">
    <property type="match status" value="1"/>
</dbReference>
<evidence type="ECO:0000256" key="3">
    <source>
        <dbReference type="ARBA" id="ARBA00022906"/>
    </source>
</evidence>